<keyword evidence="3" id="KW-1185">Reference proteome</keyword>
<feature type="transmembrane region" description="Helical" evidence="1">
    <location>
        <begin position="141"/>
        <end position="162"/>
    </location>
</feature>
<proteinExistence type="predicted"/>
<reference evidence="2" key="1">
    <citation type="submission" date="2021-03" db="EMBL/GenBank/DDBJ databases">
        <title>Chromosome level genome of the anhydrobiotic midge Polypedilum vanderplanki.</title>
        <authorList>
            <person name="Yoshida Y."/>
            <person name="Kikawada T."/>
            <person name="Gusev O."/>
        </authorList>
    </citation>
    <scope>NUCLEOTIDE SEQUENCE</scope>
    <source>
        <strain evidence="2">NIAS01</strain>
        <tissue evidence="2">Whole body or cell culture</tissue>
    </source>
</reference>
<dbReference type="Proteomes" id="UP001107558">
    <property type="component" value="Unassembled WGS sequence"/>
</dbReference>
<dbReference type="AlphaFoldDB" id="A0A9J6B9B1"/>
<keyword evidence="1" id="KW-1133">Transmembrane helix</keyword>
<gene>
    <name evidence="2" type="ORF">PVAND_017836</name>
</gene>
<name>A0A9J6B9B1_POLVA</name>
<keyword evidence="1" id="KW-0812">Transmembrane</keyword>
<protein>
    <submittedName>
        <fullName evidence="2">Uncharacterized protein</fullName>
    </submittedName>
</protein>
<dbReference type="InterPro" id="IPR012337">
    <property type="entry name" value="RNaseH-like_sf"/>
</dbReference>
<organism evidence="2 3">
    <name type="scientific">Polypedilum vanderplanki</name>
    <name type="common">Sleeping chironomid midge</name>
    <dbReference type="NCBI Taxonomy" id="319348"/>
    <lineage>
        <taxon>Eukaryota</taxon>
        <taxon>Metazoa</taxon>
        <taxon>Ecdysozoa</taxon>
        <taxon>Arthropoda</taxon>
        <taxon>Hexapoda</taxon>
        <taxon>Insecta</taxon>
        <taxon>Pterygota</taxon>
        <taxon>Neoptera</taxon>
        <taxon>Endopterygota</taxon>
        <taxon>Diptera</taxon>
        <taxon>Nematocera</taxon>
        <taxon>Chironomoidea</taxon>
        <taxon>Chironomidae</taxon>
        <taxon>Chironominae</taxon>
        <taxon>Polypedilum</taxon>
        <taxon>Polypedilum</taxon>
    </lineage>
</organism>
<evidence type="ECO:0000256" key="1">
    <source>
        <dbReference type="SAM" id="Phobius"/>
    </source>
</evidence>
<evidence type="ECO:0000313" key="2">
    <source>
        <dbReference type="EMBL" id="KAG5666285.1"/>
    </source>
</evidence>
<accession>A0A9J6B9B1</accession>
<sequence length="185" mass="21746">FCQKPLGFHTNRINGSSLNATPKYCIDGFYIDNDKLEIIEHIRKIVEVLAPNSAEKVDDEFAKFINMISNLSQNKKEIDISNGPKAYWNAFGKTAAERVWSSFGFIHTKLRNRLRQNRVDKLISIYVNNALISKLDNFERYLLMILLFMMKITFEIFNKLLFIKYYCFLIKQIPCNTINFIKKKE</sequence>
<dbReference type="SUPFAM" id="SSF53098">
    <property type="entry name" value="Ribonuclease H-like"/>
    <property type="match status" value="1"/>
</dbReference>
<feature type="non-terminal residue" evidence="2">
    <location>
        <position position="1"/>
    </location>
</feature>
<comment type="caution">
    <text evidence="2">The sequence shown here is derived from an EMBL/GenBank/DDBJ whole genome shotgun (WGS) entry which is preliminary data.</text>
</comment>
<keyword evidence="1" id="KW-0472">Membrane</keyword>
<evidence type="ECO:0000313" key="3">
    <source>
        <dbReference type="Proteomes" id="UP001107558"/>
    </source>
</evidence>
<dbReference type="OrthoDB" id="10043784at2759"/>
<dbReference type="EMBL" id="JADBJN010000006">
    <property type="protein sequence ID" value="KAG5666285.1"/>
    <property type="molecule type" value="Genomic_DNA"/>
</dbReference>